<keyword evidence="3" id="KW-0815">Transposition</keyword>
<comment type="similarity">
    <text evidence="2">Belongs to the transposase mutator family.</text>
</comment>
<comment type="caution">
    <text evidence="6">The sequence shown here is derived from an EMBL/GenBank/DDBJ whole genome shotgun (WGS) entry which is preliminary data.</text>
</comment>
<proteinExistence type="inferred from homology"/>
<sequence>MWTALKNRGLQDILIACVDGLKGFPDAINSVYPQTISYHGA</sequence>
<comment type="function">
    <text evidence="1">Required for the transposition of the insertion element.</text>
</comment>
<dbReference type="GO" id="GO:0006313">
    <property type="term" value="P:DNA transposition"/>
    <property type="evidence" value="ECO:0007669"/>
    <property type="project" value="InterPro"/>
</dbReference>
<dbReference type="GO" id="GO:0004803">
    <property type="term" value="F:transposase activity"/>
    <property type="evidence" value="ECO:0007669"/>
    <property type="project" value="InterPro"/>
</dbReference>
<evidence type="ECO:0000256" key="3">
    <source>
        <dbReference type="ARBA" id="ARBA00022578"/>
    </source>
</evidence>
<protein>
    <submittedName>
        <fullName evidence="6">Transposase, Mutator family protein</fullName>
    </submittedName>
</protein>
<keyword evidence="4" id="KW-0238">DNA-binding</keyword>
<evidence type="ECO:0000256" key="1">
    <source>
        <dbReference type="ARBA" id="ARBA00002190"/>
    </source>
</evidence>
<dbReference type="EMBL" id="LJAM02000528">
    <property type="protein sequence ID" value="RAP69924.1"/>
    <property type="molecule type" value="Genomic_DNA"/>
</dbReference>
<accession>A0A328TQ70</accession>
<dbReference type="RefSeq" id="WP_420836514.1">
    <property type="nucleotide sequence ID" value="NZ_LJAM02000528.1"/>
</dbReference>
<evidence type="ECO:0000256" key="4">
    <source>
        <dbReference type="ARBA" id="ARBA00023125"/>
    </source>
</evidence>
<reference evidence="6" key="1">
    <citation type="submission" date="2018-04" db="EMBL/GenBank/DDBJ databases">
        <title>Genomes of the Obligate Erwinia dacicola and Facultative Enterobacter sp. OLF Endosymbionts of the Olive Fruit fly, Bactrocera oleae.</title>
        <authorList>
            <person name="Estes A.M."/>
            <person name="Hearn D.J."/>
            <person name="Agarwal S."/>
            <person name="Pierson E.A."/>
            <person name="Dunning-Hotopp J.C."/>
        </authorList>
    </citation>
    <scope>NUCLEOTIDE SEQUENCE [LARGE SCALE GENOMIC DNA]</scope>
    <source>
        <strain evidence="6">Oroville</strain>
    </source>
</reference>
<keyword evidence="5" id="KW-0233">DNA recombination</keyword>
<organism evidence="6 7">
    <name type="scientific">Candidatus Erwinia dacicola</name>
    <dbReference type="NCBI Taxonomy" id="252393"/>
    <lineage>
        <taxon>Bacteria</taxon>
        <taxon>Pseudomonadati</taxon>
        <taxon>Pseudomonadota</taxon>
        <taxon>Gammaproteobacteria</taxon>
        <taxon>Enterobacterales</taxon>
        <taxon>Erwiniaceae</taxon>
        <taxon>Erwinia</taxon>
    </lineage>
</organism>
<evidence type="ECO:0000256" key="5">
    <source>
        <dbReference type="ARBA" id="ARBA00023172"/>
    </source>
</evidence>
<dbReference type="Pfam" id="PF00872">
    <property type="entry name" value="Transposase_mut"/>
    <property type="match status" value="1"/>
</dbReference>
<keyword evidence="7" id="KW-1185">Reference proteome</keyword>
<evidence type="ECO:0000313" key="7">
    <source>
        <dbReference type="Proteomes" id="UP000244334"/>
    </source>
</evidence>
<dbReference type="AlphaFoldDB" id="A0A328TQ70"/>
<evidence type="ECO:0000256" key="2">
    <source>
        <dbReference type="ARBA" id="ARBA00010961"/>
    </source>
</evidence>
<dbReference type="Proteomes" id="UP000244334">
    <property type="component" value="Unassembled WGS sequence"/>
</dbReference>
<name>A0A328TQ70_9GAMM</name>
<gene>
    <name evidence="6" type="ORF">ACZ87_03281</name>
</gene>
<dbReference type="GO" id="GO:0003677">
    <property type="term" value="F:DNA binding"/>
    <property type="evidence" value="ECO:0007669"/>
    <property type="project" value="UniProtKB-KW"/>
</dbReference>
<dbReference type="InterPro" id="IPR001207">
    <property type="entry name" value="Transposase_mutator"/>
</dbReference>
<evidence type="ECO:0000313" key="6">
    <source>
        <dbReference type="EMBL" id="RAP69924.1"/>
    </source>
</evidence>